<proteinExistence type="predicted"/>
<dbReference type="EMBL" id="JBHLUD010000013">
    <property type="protein sequence ID" value="MFC0547059.1"/>
    <property type="molecule type" value="Genomic_DNA"/>
</dbReference>
<name>A0ABV6N388_9PSEU</name>
<keyword evidence="2" id="KW-1185">Reference proteome</keyword>
<evidence type="ECO:0000313" key="2">
    <source>
        <dbReference type="Proteomes" id="UP001589810"/>
    </source>
</evidence>
<evidence type="ECO:0000313" key="1">
    <source>
        <dbReference type="EMBL" id="MFC0547059.1"/>
    </source>
</evidence>
<accession>A0ABV6N388</accession>
<protein>
    <submittedName>
        <fullName evidence="1">Uncharacterized protein</fullName>
    </submittedName>
</protein>
<dbReference type="Proteomes" id="UP001589810">
    <property type="component" value="Unassembled WGS sequence"/>
</dbReference>
<reference evidence="1 2" key="1">
    <citation type="submission" date="2024-09" db="EMBL/GenBank/DDBJ databases">
        <authorList>
            <person name="Sun Q."/>
            <person name="Mori K."/>
        </authorList>
    </citation>
    <scope>NUCLEOTIDE SEQUENCE [LARGE SCALE GENOMIC DNA]</scope>
    <source>
        <strain evidence="1 2">TBRC 1432</strain>
    </source>
</reference>
<dbReference type="RefSeq" id="WP_273937291.1">
    <property type="nucleotide sequence ID" value="NZ_CP097263.1"/>
</dbReference>
<gene>
    <name evidence="1" type="ORF">ACFFH7_36500</name>
</gene>
<organism evidence="1 2">
    <name type="scientific">Kutzneria chonburiensis</name>
    <dbReference type="NCBI Taxonomy" id="1483604"/>
    <lineage>
        <taxon>Bacteria</taxon>
        <taxon>Bacillati</taxon>
        <taxon>Actinomycetota</taxon>
        <taxon>Actinomycetes</taxon>
        <taxon>Pseudonocardiales</taxon>
        <taxon>Pseudonocardiaceae</taxon>
        <taxon>Kutzneria</taxon>
    </lineage>
</organism>
<sequence>MKIDWGLGSVAAYIPRENRPYIECLFSTAGDEKYGVTDVFGFGTLANSRPVFVATMTFPTPYRAVKWATNHGVADKIQFVHPCPEIPGTACIQVTVDDVVMGRIWDMIDRGKIKCESGEPNADLG</sequence>
<comment type="caution">
    <text evidence="1">The sequence shown here is derived from an EMBL/GenBank/DDBJ whole genome shotgun (WGS) entry which is preliminary data.</text>
</comment>